<keyword evidence="2" id="KW-1185">Reference proteome</keyword>
<dbReference type="Proteomes" id="UP001164726">
    <property type="component" value="Chromosome"/>
</dbReference>
<reference evidence="1" key="1">
    <citation type="submission" date="2022-09" db="EMBL/GenBank/DDBJ databases">
        <title>Complete Genomes of Fervidibacillus albus and Fervidibacillus halotolerans isolated from tidal flat sediments.</title>
        <authorList>
            <person name="Kwon K.K."/>
            <person name="Yang S.-H."/>
            <person name="Park M.J."/>
            <person name="Oh H.-M."/>
        </authorList>
    </citation>
    <scope>NUCLEOTIDE SEQUENCE</scope>
    <source>
        <strain evidence="1">MEBiC13594</strain>
    </source>
</reference>
<evidence type="ECO:0000313" key="1">
    <source>
        <dbReference type="EMBL" id="WAA13550.1"/>
    </source>
</evidence>
<dbReference type="Pfam" id="PF14035">
    <property type="entry name" value="YlzJ"/>
    <property type="match status" value="1"/>
</dbReference>
<accession>A0A9E8M254</accession>
<proteinExistence type="predicted"/>
<dbReference type="InterPro" id="IPR025619">
    <property type="entry name" value="YlzJ"/>
</dbReference>
<dbReference type="AlphaFoldDB" id="A0A9E8M254"/>
<protein>
    <submittedName>
        <fullName evidence="1">YlzJ-like family protein</fullName>
    </submittedName>
</protein>
<dbReference type="KEGG" id="fhl:OE105_05440"/>
<dbReference type="RefSeq" id="WP_275421727.1">
    <property type="nucleotide sequence ID" value="NZ_CP106877.1"/>
</dbReference>
<organism evidence="1 2">
    <name type="scientific">Fervidibacillus halotolerans</name>
    <dbReference type="NCBI Taxonomy" id="2980027"/>
    <lineage>
        <taxon>Bacteria</taxon>
        <taxon>Bacillati</taxon>
        <taxon>Bacillota</taxon>
        <taxon>Bacilli</taxon>
        <taxon>Bacillales</taxon>
        <taxon>Bacillaceae</taxon>
        <taxon>Fervidibacillus</taxon>
    </lineage>
</organism>
<dbReference type="EMBL" id="CP106877">
    <property type="protein sequence ID" value="WAA13550.1"/>
    <property type="molecule type" value="Genomic_DNA"/>
</dbReference>
<sequence length="75" mass="8713">MILHTTLPRELIFQELDQSHEEKQMYLYHGIPIIAQPTEDNQLRISQVLSTNPNHFLHPHCIPGRTVSLFPSNLL</sequence>
<name>A0A9E8M254_9BACI</name>
<evidence type="ECO:0000313" key="2">
    <source>
        <dbReference type="Proteomes" id="UP001164726"/>
    </source>
</evidence>
<gene>
    <name evidence="1" type="ORF">OE105_05440</name>
</gene>